<protein>
    <submittedName>
        <fullName evidence="8">Dlx</fullName>
    </submittedName>
</protein>
<dbReference type="InterPro" id="IPR017970">
    <property type="entry name" value="Homeobox_CS"/>
</dbReference>
<dbReference type="PANTHER" id="PTHR24327:SF81">
    <property type="entry name" value="HOMEOTIC PROTEIN DISTAL-LESS-RELATED"/>
    <property type="match status" value="1"/>
</dbReference>
<sequence length="411" mass="45851">MNPMLDGYGDYQHISSRSAFTEIQHQAAMPYHHATGTGAPSHYPRPMPYSAATRRPMTNASAADSHPSLTGMGAMSQTRHYGYHFMNSSLAGHPPIYDHSDQISSLSSKEGLLDHKNDSDTSIETKLSLRGKKLRKPRTIYTSLQLQQLNQRFHQTQYLALPERAELAASLGLTQTQVKIWFQNRRSKYKKILKQQNQSNNNNNNNNNNNSSHPEMNPEAPSQTQHQQHDVQTPPTTPHPRQQQQQPQQPQLPQPPQAPEAAQHQHQLPTPMGQVDMHKASPPLAQAAQRAPHHLNQQHHMTMNHPLSPPGVSASMPSAVRWEAADSGRSSGSSIAGNVISVGNGGHPGMDMSIPTRDNYYPSHTSQNSSTPHPYSHHHHHHPHPQYPSWYGQDLDPRTQYQGVAPMAPHI</sequence>
<reference evidence="8" key="1">
    <citation type="submission" date="2007-11" db="EMBL/GenBank/DDBJ databases">
        <authorList>
            <person name="Su Y.-H."/>
        </authorList>
    </citation>
    <scope>NUCLEOTIDE SEQUENCE</scope>
</reference>
<dbReference type="InterPro" id="IPR050460">
    <property type="entry name" value="Distal-less_Homeobox_TF"/>
</dbReference>
<dbReference type="SMART" id="SM00389">
    <property type="entry name" value="HOX"/>
    <property type="match status" value="1"/>
</dbReference>
<reference evidence="9" key="4">
    <citation type="submission" date="2021-01" db="UniProtKB">
        <authorList>
            <consortium name="EnsemblMetazoa"/>
        </authorList>
    </citation>
    <scope>IDENTIFICATION</scope>
</reference>
<dbReference type="GO" id="GO:0005634">
    <property type="term" value="C:nucleus"/>
    <property type="evidence" value="ECO:0000318"/>
    <property type="project" value="GO_Central"/>
</dbReference>
<dbReference type="PANTHER" id="PTHR24327">
    <property type="entry name" value="HOMEOBOX PROTEIN"/>
    <property type="match status" value="1"/>
</dbReference>
<dbReference type="SUPFAM" id="SSF46689">
    <property type="entry name" value="Homeodomain-like"/>
    <property type="match status" value="1"/>
</dbReference>
<dbReference type="GO" id="GO:0006357">
    <property type="term" value="P:regulation of transcription by RNA polymerase II"/>
    <property type="evidence" value="ECO:0000318"/>
    <property type="project" value="GO_Central"/>
</dbReference>
<evidence type="ECO:0000256" key="4">
    <source>
        <dbReference type="PROSITE-ProRule" id="PRU00108"/>
    </source>
</evidence>
<dbReference type="GO" id="GO:0000978">
    <property type="term" value="F:RNA polymerase II cis-regulatory region sequence-specific DNA binding"/>
    <property type="evidence" value="ECO:0000318"/>
    <property type="project" value="GO_Central"/>
</dbReference>
<feature type="region of interest" description="Disordered" evidence="6">
    <location>
        <begin position="196"/>
        <end position="267"/>
    </location>
</feature>
<dbReference type="GO" id="GO:0000981">
    <property type="term" value="F:DNA-binding transcription factor activity, RNA polymerase II-specific"/>
    <property type="evidence" value="ECO:0000318"/>
    <property type="project" value="GO_Central"/>
</dbReference>
<evidence type="ECO:0000256" key="1">
    <source>
        <dbReference type="ARBA" id="ARBA00023125"/>
    </source>
</evidence>
<feature type="DNA-binding region" description="Homeobox" evidence="4">
    <location>
        <begin position="134"/>
        <end position="193"/>
    </location>
</feature>
<feature type="region of interest" description="Disordered" evidence="6">
    <location>
        <begin position="323"/>
        <end position="411"/>
    </location>
</feature>
<dbReference type="InterPro" id="IPR001356">
    <property type="entry name" value="HD"/>
</dbReference>
<dbReference type="EnsemblMetazoa" id="NM_001129810">
    <property type="protein sequence ID" value="NP_001123282"/>
    <property type="gene ID" value="GeneID_577423"/>
</dbReference>
<dbReference type="KEGG" id="spu:577423"/>
<dbReference type="GO" id="GO:0030154">
    <property type="term" value="P:cell differentiation"/>
    <property type="evidence" value="ECO:0000318"/>
    <property type="project" value="GO_Central"/>
</dbReference>
<evidence type="ECO:0000259" key="7">
    <source>
        <dbReference type="PROSITE" id="PS50071"/>
    </source>
</evidence>
<accession>B3FNR5</accession>
<evidence type="ECO:0000256" key="5">
    <source>
        <dbReference type="RuleBase" id="RU000682"/>
    </source>
</evidence>
<evidence type="ECO:0000313" key="9">
    <source>
        <dbReference type="EnsemblMetazoa" id="NP_001123282"/>
    </source>
</evidence>
<evidence type="ECO:0000256" key="2">
    <source>
        <dbReference type="ARBA" id="ARBA00023155"/>
    </source>
</evidence>
<keyword evidence="3 4" id="KW-0539">Nucleus</keyword>
<evidence type="ECO:0000256" key="3">
    <source>
        <dbReference type="ARBA" id="ARBA00023242"/>
    </source>
</evidence>
<keyword evidence="1 4" id="KW-0238">DNA-binding</keyword>
<feature type="domain" description="Homeobox" evidence="7">
    <location>
        <begin position="132"/>
        <end position="192"/>
    </location>
</feature>
<dbReference type="Pfam" id="PF00046">
    <property type="entry name" value="Homeodomain"/>
    <property type="match status" value="1"/>
</dbReference>
<organism evidence="8">
    <name type="scientific">Strongylocentrotus purpuratus</name>
    <name type="common">Purple sea urchin</name>
    <dbReference type="NCBI Taxonomy" id="7668"/>
    <lineage>
        <taxon>Eukaryota</taxon>
        <taxon>Metazoa</taxon>
        <taxon>Echinodermata</taxon>
        <taxon>Eleutherozoa</taxon>
        <taxon>Echinozoa</taxon>
        <taxon>Echinoidea</taxon>
        <taxon>Euechinoidea</taxon>
        <taxon>Echinacea</taxon>
        <taxon>Camarodonta</taxon>
        <taxon>Echinidea</taxon>
        <taxon>Strongylocentrotidae</taxon>
        <taxon>Strongylocentrotus</taxon>
    </lineage>
</organism>
<evidence type="ECO:0000313" key="8">
    <source>
        <dbReference type="EMBL" id="ACA04465.1"/>
    </source>
</evidence>
<dbReference type="Gene3D" id="1.10.10.60">
    <property type="entry name" value="Homeodomain-like"/>
    <property type="match status" value="1"/>
</dbReference>
<feature type="compositionally biased region" description="Polar residues" evidence="6">
    <location>
        <begin position="362"/>
        <end position="371"/>
    </location>
</feature>
<name>B3FNR5_STRPU</name>
<dbReference type="AlphaFoldDB" id="B3FNR5"/>
<feature type="compositionally biased region" description="Low complexity" evidence="6">
    <location>
        <begin position="196"/>
        <end position="212"/>
    </location>
</feature>
<keyword evidence="2 4" id="KW-0371">Homeobox</keyword>
<evidence type="ECO:0000256" key="6">
    <source>
        <dbReference type="SAM" id="MobiDB-lite"/>
    </source>
</evidence>
<keyword evidence="10" id="KW-1185">Reference proteome</keyword>
<proteinExistence type="evidence at transcript level"/>
<dbReference type="OMA" id="NSSHPEM"/>
<dbReference type="InterPro" id="IPR020479">
    <property type="entry name" value="HD_metazoa"/>
</dbReference>
<reference evidence="10" key="3">
    <citation type="submission" date="2015-02" db="EMBL/GenBank/DDBJ databases">
        <title>Genome sequencing for Strongylocentrotus purpuratus.</title>
        <authorList>
            <person name="Murali S."/>
            <person name="Liu Y."/>
            <person name="Vee V."/>
            <person name="English A."/>
            <person name="Wang M."/>
            <person name="Skinner E."/>
            <person name="Han Y."/>
            <person name="Muzny D.M."/>
            <person name="Worley K.C."/>
            <person name="Gibbs R.A."/>
        </authorList>
    </citation>
    <scope>NUCLEOTIDE SEQUENCE</scope>
</reference>
<dbReference type="EMBL" id="EU307281">
    <property type="protein sequence ID" value="ACA04465.1"/>
    <property type="molecule type" value="mRNA"/>
</dbReference>
<dbReference type="HOGENOM" id="CLU_850793_0_0_1"/>
<dbReference type="GeneID" id="577423"/>
<dbReference type="FunFam" id="1.10.10.60:FF:000707">
    <property type="entry name" value="Dlx"/>
    <property type="match status" value="1"/>
</dbReference>
<reference evidence="8" key="2">
    <citation type="journal article" date="2009" name="Dev. Biol.">
        <title>A perturbation model of the gene regulatory network for oral and aboral ectoderm specification in the sea urchin embryo.</title>
        <authorList>
            <person name="Su Y.H."/>
            <person name="Li E."/>
            <person name="Geiss G.K."/>
            <person name="Longabaugh W.J."/>
            <person name="Kramer A."/>
            <person name="Davidson E.H."/>
        </authorList>
    </citation>
    <scope>NUCLEOTIDE SEQUENCE</scope>
</reference>
<dbReference type="PRINTS" id="PR00024">
    <property type="entry name" value="HOMEOBOX"/>
</dbReference>
<dbReference type="Proteomes" id="UP000007110">
    <property type="component" value="Unassembled WGS sequence"/>
</dbReference>
<dbReference type="PROSITE" id="PS00027">
    <property type="entry name" value="HOMEOBOX_1"/>
    <property type="match status" value="1"/>
</dbReference>
<dbReference type="PROSITE" id="PS50071">
    <property type="entry name" value="HOMEOBOX_2"/>
    <property type="match status" value="1"/>
</dbReference>
<dbReference type="PRINTS" id="PR00031">
    <property type="entry name" value="HTHREPRESSR"/>
</dbReference>
<dbReference type="CTD" id="577423"/>
<feature type="compositionally biased region" description="Basic residues" evidence="6">
    <location>
        <begin position="375"/>
        <end position="384"/>
    </location>
</feature>
<evidence type="ECO:0000313" key="10">
    <source>
        <dbReference type="Proteomes" id="UP000007110"/>
    </source>
</evidence>
<dbReference type="InParanoid" id="B3FNR5"/>
<dbReference type="InterPro" id="IPR009057">
    <property type="entry name" value="Homeodomain-like_sf"/>
</dbReference>
<dbReference type="OrthoDB" id="6159439at2759"/>
<comment type="subcellular location">
    <subcellularLocation>
        <location evidence="4 5">Nucleus</location>
    </subcellularLocation>
</comment>
<dbReference type="RefSeq" id="NP_001123282.1">
    <property type="nucleotide sequence ID" value="NM_001129810.1"/>
</dbReference>
<feature type="compositionally biased region" description="Low complexity" evidence="6">
    <location>
        <begin position="239"/>
        <end position="249"/>
    </location>
</feature>
<dbReference type="InterPro" id="IPR000047">
    <property type="entry name" value="HTH_motif"/>
</dbReference>
<dbReference type="CDD" id="cd00086">
    <property type="entry name" value="homeodomain"/>
    <property type="match status" value="1"/>
</dbReference>